<reference evidence="9" key="1">
    <citation type="submission" date="2021-10" db="EMBL/GenBank/DDBJ databases">
        <title>Anaerobic single-cell dispensing facilitates the cultivation of human gut bacteria.</title>
        <authorList>
            <person name="Afrizal A."/>
        </authorList>
    </citation>
    <scope>NUCLEOTIDE SEQUENCE</scope>
    <source>
        <strain evidence="9">CLA-AA-H204</strain>
    </source>
</reference>
<evidence type="ECO:0000256" key="1">
    <source>
        <dbReference type="ARBA" id="ARBA00004651"/>
    </source>
</evidence>
<dbReference type="Proteomes" id="UP001198893">
    <property type="component" value="Unassembled WGS sequence"/>
</dbReference>
<dbReference type="Gene3D" id="1.10.3720.10">
    <property type="entry name" value="MetI-like"/>
    <property type="match status" value="1"/>
</dbReference>
<keyword evidence="6 7" id="KW-0472">Membrane</keyword>
<evidence type="ECO:0000256" key="6">
    <source>
        <dbReference type="ARBA" id="ARBA00023136"/>
    </source>
</evidence>
<evidence type="ECO:0000256" key="3">
    <source>
        <dbReference type="ARBA" id="ARBA00022475"/>
    </source>
</evidence>
<keyword evidence="3" id="KW-1003">Cell membrane</keyword>
<protein>
    <submittedName>
        <fullName evidence="9">Sugar ABC transporter permease</fullName>
    </submittedName>
</protein>
<gene>
    <name evidence="9" type="ORF">LKD47_02615</name>
</gene>
<feature type="transmembrane region" description="Helical" evidence="7">
    <location>
        <begin position="261"/>
        <end position="282"/>
    </location>
</feature>
<dbReference type="PANTHER" id="PTHR43227:SF7">
    <property type="entry name" value="ARABINOOLIGOSACCHARIDES TRANSPORT SYSTEM PERMEASE PROTEIN ARAP"/>
    <property type="match status" value="1"/>
</dbReference>
<dbReference type="CDD" id="cd06261">
    <property type="entry name" value="TM_PBP2"/>
    <property type="match status" value="1"/>
</dbReference>
<evidence type="ECO:0000256" key="5">
    <source>
        <dbReference type="ARBA" id="ARBA00022989"/>
    </source>
</evidence>
<feature type="domain" description="ABC transmembrane type-1" evidence="8">
    <location>
        <begin position="72"/>
        <end position="282"/>
    </location>
</feature>
<proteinExistence type="inferred from homology"/>
<evidence type="ECO:0000256" key="7">
    <source>
        <dbReference type="RuleBase" id="RU363032"/>
    </source>
</evidence>
<dbReference type="GO" id="GO:0005886">
    <property type="term" value="C:plasma membrane"/>
    <property type="evidence" value="ECO:0007669"/>
    <property type="project" value="UniProtKB-SubCell"/>
</dbReference>
<dbReference type="Pfam" id="PF00528">
    <property type="entry name" value="BPD_transp_1"/>
    <property type="match status" value="1"/>
</dbReference>
<feature type="transmembrane region" description="Helical" evidence="7">
    <location>
        <begin position="223"/>
        <end position="241"/>
    </location>
</feature>
<dbReference type="SUPFAM" id="SSF161098">
    <property type="entry name" value="MetI-like"/>
    <property type="match status" value="1"/>
</dbReference>
<comment type="similarity">
    <text evidence="7">Belongs to the binding-protein-dependent transport system permease family.</text>
</comment>
<evidence type="ECO:0000256" key="2">
    <source>
        <dbReference type="ARBA" id="ARBA00022448"/>
    </source>
</evidence>
<feature type="transmembrane region" description="Helical" evidence="7">
    <location>
        <begin position="109"/>
        <end position="129"/>
    </location>
</feature>
<organism evidence="9 10">
    <name type="scientific">Roseburia amylophila</name>
    <dbReference type="NCBI Taxonomy" id="2981794"/>
    <lineage>
        <taxon>Bacteria</taxon>
        <taxon>Bacillati</taxon>
        <taxon>Bacillota</taxon>
        <taxon>Clostridia</taxon>
        <taxon>Lachnospirales</taxon>
        <taxon>Lachnospiraceae</taxon>
        <taxon>Roseburia</taxon>
    </lineage>
</organism>
<dbReference type="AlphaFoldDB" id="A0AAW4WBD1"/>
<evidence type="ECO:0000259" key="8">
    <source>
        <dbReference type="PROSITE" id="PS50928"/>
    </source>
</evidence>
<dbReference type="PANTHER" id="PTHR43227">
    <property type="entry name" value="BLL4140 PROTEIN"/>
    <property type="match status" value="1"/>
</dbReference>
<accession>A0AAW4WBD1</accession>
<sequence>MRKRRALSDTKFAYLLLAPSLILLAALIGYPMLYNMYISVLDVPVNPRKPSVFVGLDNYISVLTDPSFYHSVITTLVFTFVVVVLSTAVGLAMACFLNRKFVGKKLVNSLIILSYVIPSVCLIFAWRYMFNNIYGIINYIVVDVLHLAKEVPLWFDQPVSAFILAALFCIWRFFPYAYLSFTAILQTIDKSLYEAADIDGATAWQKFKVVTYPALKSTMVTVVSLRIIWVFYIYAEVYLLTKQVDVIGVYLYDMAFATHDFGKAAAISLLLFVLIFACVIMVRKVVLRSEKEE</sequence>
<dbReference type="InterPro" id="IPR050809">
    <property type="entry name" value="UgpAE/MalFG_permease"/>
</dbReference>
<dbReference type="RefSeq" id="WP_118541230.1">
    <property type="nucleotide sequence ID" value="NZ_JAJEQW010000002.1"/>
</dbReference>
<dbReference type="EMBL" id="JAJEQW010000002">
    <property type="protein sequence ID" value="MCC2241198.1"/>
    <property type="molecule type" value="Genomic_DNA"/>
</dbReference>
<feature type="transmembrane region" description="Helical" evidence="7">
    <location>
        <begin position="159"/>
        <end position="181"/>
    </location>
</feature>
<evidence type="ECO:0000313" key="9">
    <source>
        <dbReference type="EMBL" id="MCC2241198.1"/>
    </source>
</evidence>
<keyword evidence="5 7" id="KW-1133">Transmembrane helix</keyword>
<dbReference type="InterPro" id="IPR000515">
    <property type="entry name" value="MetI-like"/>
</dbReference>
<feature type="transmembrane region" description="Helical" evidence="7">
    <location>
        <begin position="12"/>
        <end position="33"/>
    </location>
</feature>
<evidence type="ECO:0000256" key="4">
    <source>
        <dbReference type="ARBA" id="ARBA00022692"/>
    </source>
</evidence>
<evidence type="ECO:0000313" key="10">
    <source>
        <dbReference type="Proteomes" id="UP001198893"/>
    </source>
</evidence>
<feature type="transmembrane region" description="Helical" evidence="7">
    <location>
        <begin position="68"/>
        <end position="97"/>
    </location>
</feature>
<dbReference type="InterPro" id="IPR035906">
    <property type="entry name" value="MetI-like_sf"/>
</dbReference>
<name>A0AAW4WBD1_9FIRM</name>
<comment type="caution">
    <text evidence="9">The sequence shown here is derived from an EMBL/GenBank/DDBJ whole genome shotgun (WGS) entry which is preliminary data.</text>
</comment>
<dbReference type="PROSITE" id="PS50928">
    <property type="entry name" value="ABC_TM1"/>
    <property type="match status" value="1"/>
</dbReference>
<dbReference type="GO" id="GO:0055085">
    <property type="term" value="P:transmembrane transport"/>
    <property type="evidence" value="ECO:0007669"/>
    <property type="project" value="InterPro"/>
</dbReference>
<keyword evidence="2 7" id="KW-0813">Transport</keyword>
<keyword evidence="4 7" id="KW-0812">Transmembrane</keyword>
<comment type="subcellular location">
    <subcellularLocation>
        <location evidence="1 7">Cell membrane</location>
        <topology evidence="1 7">Multi-pass membrane protein</topology>
    </subcellularLocation>
</comment>